<dbReference type="RefSeq" id="WP_097838981.1">
    <property type="nucleotide sequence ID" value="NZ_NMTY01000004.1"/>
</dbReference>
<dbReference type="CDD" id="cd07067">
    <property type="entry name" value="HP_PGM_like"/>
    <property type="match status" value="1"/>
</dbReference>
<comment type="caution">
    <text evidence="2">The sequence shown here is derived from an EMBL/GenBank/DDBJ whole genome shotgun (WGS) entry which is preliminary data.</text>
</comment>
<reference evidence="2 3" key="1">
    <citation type="journal article" date="2017" name="Front. Microbiol.">
        <title>New Insights into the Diversity of the Genus Faecalibacterium.</title>
        <authorList>
            <person name="Benevides L."/>
            <person name="Burman S."/>
            <person name="Martin R."/>
            <person name="Robert V."/>
            <person name="Thomas M."/>
            <person name="Miquel S."/>
            <person name="Chain F."/>
            <person name="Sokol H."/>
            <person name="Bermudez-Humaran L.G."/>
            <person name="Morrison M."/>
            <person name="Langella P."/>
            <person name="Azevedo V.A."/>
            <person name="Chatel J.M."/>
            <person name="Soares S."/>
        </authorList>
    </citation>
    <scope>NUCLEOTIDE SEQUENCE [LARGE SCALE GENOMIC DNA]</scope>
    <source>
        <strain evidence="2 3">CNCM I 4575</strain>
    </source>
</reference>
<dbReference type="SUPFAM" id="SSF53254">
    <property type="entry name" value="Phosphoglycerate mutase-like"/>
    <property type="match status" value="1"/>
</dbReference>
<dbReference type="Pfam" id="PF00300">
    <property type="entry name" value="His_Phos_1"/>
    <property type="match status" value="1"/>
</dbReference>
<dbReference type="Gene3D" id="3.40.50.1240">
    <property type="entry name" value="Phosphoglycerate mutase-like"/>
    <property type="match status" value="1"/>
</dbReference>
<protein>
    <submittedName>
        <fullName evidence="2">Histidine phosphatase family protein</fullName>
    </submittedName>
</protein>
<accession>A0A2A7ATZ5</accession>
<feature type="binding site" evidence="1">
    <location>
        <position position="52"/>
    </location>
    <ligand>
        <name>substrate</name>
    </ligand>
</feature>
<sequence>MLIYLLRHGRTEYNAQKRYQGQRDIPLSAESAAKLRRADFSPEIVYVTPLQRTSQTAKILFPEAKLVPVEGLKEMNFGRFEGQKFVHVEQDPEYLAWVAENETSAHPDGERKSDFCRRVCTTFAELVDEALENGEEQLVIVAHGGTQMAAMERFAVPHKSFHEWCGPNAGGYVLDACDWKTQRVLHVVKTVRYAEENA</sequence>
<dbReference type="SMART" id="SM00855">
    <property type="entry name" value="PGAM"/>
    <property type="match status" value="1"/>
</dbReference>
<gene>
    <name evidence="2" type="ORF">CGS58_03645</name>
</gene>
<evidence type="ECO:0000313" key="2">
    <source>
        <dbReference type="EMBL" id="PDX82559.1"/>
    </source>
</evidence>
<dbReference type="GO" id="GO:0016791">
    <property type="term" value="F:phosphatase activity"/>
    <property type="evidence" value="ECO:0007669"/>
    <property type="project" value="TreeGrafter"/>
</dbReference>
<dbReference type="InterPro" id="IPR029033">
    <property type="entry name" value="His_PPase_superfam"/>
</dbReference>
<proteinExistence type="predicted"/>
<dbReference type="InterPro" id="IPR050275">
    <property type="entry name" value="PGM_Phosphatase"/>
</dbReference>
<feature type="binding site" evidence="1">
    <location>
        <begin position="7"/>
        <end position="14"/>
    </location>
    <ligand>
        <name>substrate</name>
    </ligand>
</feature>
<dbReference type="Proteomes" id="UP000220005">
    <property type="component" value="Unassembled WGS sequence"/>
</dbReference>
<dbReference type="GO" id="GO:0005737">
    <property type="term" value="C:cytoplasm"/>
    <property type="evidence" value="ECO:0007669"/>
    <property type="project" value="TreeGrafter"/>
</dbReference>
<dbReference type="PANTHER" id="PTHR48100">
    <property type="entry name" value="BROAD-SPECIFICITY PHOSPHATASE YOR283W-RELATED"/>
    <property type="match status" value="1"/>
</dbReference>
<dbReference type="AlphaFoldDB" id="A0A2A7ATZ5"/>
<dbReference type="PANTHER" id="PTHR48100:SF59">
    <property type="entry name" value="ADENOSYLCOBALAMIN_ALPHA-RIBAZOLE PHOSPHATASE"/>
    <property type="match status" value="1"/>
</dbReference>
<organism evidence="2 3">
    <name type="scientific">Faecalibacterium prausnitzii</name>
    <dbReference type="NCBI Taxonomy" id="853"/>
    <lineage>
        <taxon>Bacteria</taxon>
        <taxon>Bacillati</taxon>
        <taxon>Bacillota</taxon>
        <taxon>Clostridia</taxon>
        <taxon>Eubacteriales</taxon>
        <taxon>Oscillospiraceae</taxon>
        <taxon>Faecalibacterium</taxon>
    </lineage>
</organism>
<evidence type="ECO:0000256" key="1">
    <source>
        <dbReference type="PIRSR" id="PIRSR613078-2"/>
    </source>
</evidence>
<name>A0A2A7ATZ5_9FIRM</name>
<dbReference type="InterPro" id="IPR013078">
    <property type="entry name" value="His_Pase_superF_clade-1"/>
</dbReference>
<dbReference type="EMBL" id="NMTY01000004">
    <property type="protein sequence ID" value="PDX82559.1"/>
    <property type="molecule type" value="Genomic_DNA"/>
</dbReference>
<evidence type="ECO:0000313" key="3">
    <source>
        <dbReference type="Proteomes" id="UP000220005"/>
    </source>
</evidence>